<dbReference type="Gene3D" id="3.30.390.80">
    <property type="entry name" value="DNA repair protein Rad52/59/22"/>
    <property type="match status" value="2"/>
</dbReference>
<feature type="region of interest" description="Disordered" evidence="5">
    <location>
        <begin position="349"/>
        <end position="396"/>
    </location>
</feature>
<dbReference type="Proteomes" id="UP000780801">
    <property type="component" value="Unassembled WGS sequence"/>
</dbReference>
<dbReference type="AlphaFoldDB" id="A0A9P6FWV1"/>
<feature type="region of interest" description="Disordered" evidence="5">
    <location>
        <begin position="35"/>
        <end position="54"/>
    </location>
</feature>
<gene>
    <name evidence="6" type="primary">RAD52</name>
    <name evidence="6" type="ORF">BGW38_010582</name>
</gene>
<feature type="compositionally biased region" description="Low complexity" evidence="5">
    <location>
        <begin position="242"/>
        <end position="258"/>
    </location>
</feature>
<feature type="compositionally biased region" description="Low complexity" evidence="5">
    <location>
        <begin position="412"/>
        <end position="421"/>
    </location>
</feature>
<feature type="compositionally biased region" description="Polar residues" evidence="5">
    <location>
        <begin position="615"/>
        <end position="629"/>
    </location>
</feature>
<evidence type="ECO:0000313" key="6">
    <source>
        <dbReference type="EMBL" id="KAF9582917.1"/>
    </source>
</evidence>
<name>A0A9P6FWV1_9FUNG</name>
<feature type="compositionally biased region" description="Low complexity" evidence="5">
    <location>
        <begin position="465"/>
        <end position="493"/>
    </location>
</feature>
<reference evidence="6" key="1">
    <citation type="journal article" date="2020" name="Fungal Divers.">
        <title>Resolving the Mortierellaceae phylogeny through synthesis of multi-gene phylogenetics and phylogenomics.</title>
        <authorList>
            <person name="Vandepol N."/>
            <person name="Liber J."/>
            <person name="Desiro A."/>
            <person name="Na H."/>
            <person name="Kennedy M."/>
            <person name="Barry K."/>
            <person name="Grigoriev I.V."/>
            <person name="Miller A.N."/>
            <person name="O'Donnell K."/>
            <person name="Stajich J.E."/>
            <person name="Bonito G."/>
        </authorList>
    </citation>
    <scope>NUCLEOTIDE SEQUENCE</scope>
    <source>
        <strain evidence="6">KOD1015</strain>
    </source>
</reference>
<dbReference type="PANTHER" id="PTHR12132">
    <property type="entry name" value="DNA REPAIR AND RECOMBINATION PROTEIN RAD52, RAD59"/>
    <property type="match status" value="1"/>
</dbReference>
<feature type="region of interest" description="Disordered" evidence="5">
    <location>
        <begin position="193"/>
        <end position="295"/>
    </location>
</feature>
<feature type="compositionally biased region" description="Polar residues" evidence="5">
    <location>
        <begin position="277"/>
        <end position="289"/>
    </location>
</feature>
<dbReference type="SUPFAM" id="SSF54768">
    <property type="entry name" value="dsRNA-binding domain-like"/>
    <property type="match status" value="1"/>
</dbReference>
<sequence length="635" mass="66397">MLKSEPTGPSRPLQPSNQNDILAGRIIANTTASTFHPMNLHPSSSHQGPSSSSRFIPFTPEEKIRLTSDLSKFLAPDYTATRPGPGRTSLTYIEAWRIKNLANTLFGFDGWSSAISDVTDIGCGSSEGQRSKAASLEKAKKEATTDALKRALTSYGNLLGNCLYNKNYCRYLSTQRSERPQFDAKDIYVDPSKVSAPVPSFTRQQPQQQPTASSSVNSGHSNGSPAFGGGPSTGNPYKFNFNAAQNNSASNASGPSSSTTGPVHHPPMTGHVGSASAMETNNSSSNTVKTAPMNHMNKSIKKEDEEDDDLFFGADIEDSKVFQVESPRMTDFELEEVMADMLTADSPVKAKPETSSLRDSLPASPRRTLSRVASSPSMVQTTPTKSTAITPSFAAQRQQPVPFKGFAGSTTLAGTSSTTMSKPVFTSMSGSNATTTSVSGTSSGSPSGPPGPSRPYPHKENPFVSKQSPQQQLSSPPSSVSIASSGGSTSNGSMAPTPPPGQTSGSTTRGPQQHQQQPQGYGGNNNFLSHGSNPAHWASKGSNGGVSTGMHATRGGPVAAAGNGSGSNTGGHVNVLRANSMAASNMQQGSARAAAIPIMLQANSGPSTGLKRPFNGNSVTSDSYSNSTFKEARLQ</sequence>
<dbReference type="GO" id="GO:0000724">
    <property type="term" value="P:double-strand break repair via homologous recombination"/>
    <property type="evidence" value="ECO:0007669"/>
    <property type="project" value="TreeGrafter"/>
</dbReference>
<organism evidence="6 7">
    <name type="scientific">Lunasporangiospora selenospora</name>
    <dbReference type="NCBI Taxonomy" id="979761"/>
    <lineage>
        <taxon>Eukaryota</taxon>
        <taxon>Fungi</taxon>
        <taxon>Fungi incertae sedis</taxon>
        <taxon>Mucoromycota</taxon>
        <taxon>Mortierellomycotina</taxon>
        <taxon>Mortierellomycetes</taxon>
        <taxon>Mortierellales</taxon>
        <taxon>Mortierellaceae</taxon>
        <taxon>Lunasporangiospora</taxon>
    </lineage>
</organism>
<keyword evidence="7" id="KW-1185">Reference proteome</keyword>
<evidence type="ECO:0000313" key="7">
    <source>
        <dbReference type="Proteomes" id="UP000780801"/>
    </source>
</evidence>
<dbReference type="GO" id="GO:0005634">
    <property type="term" value="C:nucleus"/>
    <property type="evidence" value="ECO:0007669"/>
    <property type="project" value="TreeGrafter"/>
</dbReference>
<evidence type="ECO:0000256" key="2">
    <source>
        <dbReference type="ARBA" id="ARBA00022763"/>
    </source>
</evidence>
<evidence type="ECO:0000256" key="3">
    <source>
        <dbReference type="ARBA" id="ARBA00023172"/>
    </source>
</evidence>
<keyword evidence="3" id="KW-0233">DNA recombination</keyword>
<feature type="compositionally biased region" description="Low complexity" evidence="5">
    <location>
        <begin position="41"/>
        <end position="53"/>
    </location>
</feature>
<dbReference type="EMBL" id="JAABOA010000878">
    <property type="protein sequence ID" value="KAF9582917.1"/>
    <property type="molecule type" value="Genomic_DNA"/>
</dbReference>
<proteinExistence type="inferred from homology"/>
<evidence type="ECO:0000256" key="4">
    <source>
        <dbReference type="ARBA" id="ARBA00023204"/>
    </source>
</evidence>
<dbReference type="Pfam" id="PF04098">
    <property type="entry name" value="Rad52_Rad22"/>
    <property type="match status" value="2"/>
</dbReference>
<keyword evidence="4" id="KW-0234">DNA repair</keyword>
<comment type="similarity">
    <text evidence="1">Belongs to the RAD52 family.</text>
</comment>
<evidence type="ECO:0000256" key="1">
    <source>
        <dbReference type="ARBA" id="ARBA00006638"/>
    </source>
</evidence>
<evidence type="ECO:0000256" key="5">
    <source>
        <dbReference type="SAM" id="MobiDB-lite"/>
    </source>
</evidence>
<dbReference type="OrthoDB" id="206565at2759"/>
<keyword evidence="2" id="KW-0227">DNA damage</keyword>
<feature type="compositionally biased region" description="Polar residues" evidence="5">
    <location>
        <begin position="371"/>
        <end position="396"/>
    </location>
</feature>
<accession>A0A9P6FWV1</accession>
<feature type="compositionally biased region" description="Low complexity" evidence="5">
    <location>
        <begin position="429"/>
        <end position="446"/>
    </location>
</feature>
<comment type="caution">
    <text evidence="6">The sequence shown here is derived from an EMBL/GenBank/DDBJ whole genome shotgun (WGS) entry which is preliminary data.</text>
</comment>
<feature type="compositionally biased region" description="Low complexity" evidence="5">
    <location>
        <begin position="204"/>
        <end position="224"/>
    </location>
</feature>
<dbReference type="InterPro" id="IPR042525">
    <property type="entry name" value="Rad52_Rad59_Rad22_sf"/>
</dbReference>
<feature type="region of interest" description="Disordered" evidence="5">
    <location>
        <begin position="604"/>
        <end position="635"/>
    </location>
</feature>
<dbReference type="InterPro" id="IPR007232">
    <property type="entry name" value="Rad52_Rad59_Rad22"/>
</dbReference>
<dbReference type="PANTHER" id="PTHR12132:SF1">
    <property type="entry name" value="DNA REPAIR PROTEIN RAD52 HOMOLOG"/>
    <property type="match status" value="1"/>
</dbReference>
<dbReference type="InterPro" id="IPR041247">
    <property type="entry name" value="Rad52_fam"/>
</dbReference>
<dbReference type="GO" id="GO:0045002">
    <property type="term" value="P:double-strand break repair via single-strand annealing"/>
    <property type="evidence" value="ECO:0007669"/>
    <property type="project" value="TreeGrafter"/>
</dbReference>
<dbReference type="GO" id="GO:0006312">
    <property type="term" value="P:mitotic recombination"/>
    <property type="evidence" value="ECO:0007669"/>
    <property type="project" value="TreeGrafter"/>
</dbReference>
<feature type="region of interest" description="Disordered" evidence="5">
    <location>
        <begin position="412"/>
        <end position="571"/>
    </location>
</feature>
<feature type="compositionally biased region" description="Low complexity" evidence="5">
    <location>
        <begin position="502"/>
        <end position="519"/>
    </location>
</feature>
<protein>
    <submittedName>
        <fullName evidence="6">DNA repair protein rad52</fullName>
    </submittedName>
</protein>